<gene>
    <name evidence="3" type="primary">LOC100714278</name>
</gene>
<dbReference type="GeneTree" id="ENSGT00530000063770"/>
<evidence type="ECO:0000313" key="3">
    <source>
        <dbReference type="Ensembl" id="ENSCPOP00000015915.2"/>
    </source>
</evidence>
<reference evidence="3" key="3">
    <citation type="submission" date="2025-09" db="UniProtKB">
        <authorList>
            <consortium name="Ensembl"/>
        </authorList>
    </citation>
    <scope>IDENTIFICATION</scope>
    <source>
        <strain evidence="3">2N</strain>
    </source>
</reference>
<proteinExistence type="inferred from homology"/>
<dbReference type="OMA" id="MRQIYSM"/>
<dbReference type="EMBL" id="AAKN02048464">
    <property type="status" value="NOT_ANNOTATED_CDS"/>
    <property type="molecule type" value="Genomic_DNA"/>
</dbReference>
<dbReference type="Proteomes" id="UP000005447">
    <property type="component" value="Unassembled WGS sequence"/>
</dbReference>
<dbReference type="STRING" id="10141.ENSCPOP00000015915"/>
<dbReference type="HOGENOM" id="CLU_022319_1_0_1"/>
<name>H0VYY3_CAVPO</name>
<feature type="domain" description="CABIT" evidence="2">
    <location>
        <begin position="17"/>
        <end position="260"/>
    </location>
</feature>
<dbReference type="Ensembl" id="ENSCPOT00000022978.2">
    <property type="protein sequence ID" value="ENSCPOP00000015915.2"/>
    <property type="gene ID" value="ENSCPOG00000025094.2"/>
</dbReference>
<reference evidence="4" key="1">
    <citation type="journal article" date="2011" name="Nature">
        <title>A high-resolution map of human evolutionary constraint using 29 mammals.</title>
        <authorList>
            <person name="Lindblad-Toh K."/>
            <person name="Garber M."/>
            <person name="Zuk O."/>
            <person name="Lin M.F."/>
            <person name="Parker B.J."/>
            <person name="Washietl S."/>
            <person name="Kheradpour P."/>
            <person name="Ernst J."/>
            <person name="Jordan G."/>
            <person name="Mauceli E."/>
            <person name="Ward L.D."/>
            <person name="Lowe C.B."/>
            <person name="Holloway A.K."/>
            <person name="Clamp M."/>
            <person name="Gnerre S."/>
            <person name="Alfoldi J."/>
            <person name="Beal K."/>
            <person name="Chang J."/>
            <person name="Clawson H."/>
            <person name="Cuff J."/>
            <person name="Di Palma F."/>
            <person name="Fitzgerald S."/>
            <person name="Flicek P."/>
            <person name="Guttman M."/>
            <person name="Hubisz M.J."/>
            <person name="Jaffe D.B."/>
            <person name="Jungreis I."/>
            <person name="Kent W.J."/>
            <person name="Kostka D."/>
            <person name="Lara M."/>
            <person name="Martins A.L."/>
            <person name="Massingham T."/>
            <person name="Moltke I."/>
            <person name="Raney B.J."/>
            <person name="Rasmussen M.D."/>
            <person name="Robinson J."/>
            <person name="Stark A."/>
            <person name="Vilella A.J."/>
            <person name="Wen J."/>
            <person name="Xie X."/>
            <person name="Zody M.C."/>
            <person name="Baldwin J."/>
            <person name="Bloom T."/>
            <person name="Chin C.W."/>
            <person name="Heiman D."/>
            <person name="Nicol R."/>
            <person name="Nusbaum C."/>
            <person name="Young S."/>
            <person name="Wilkinson J."/>
            <person name="Worley K.C."/>
            <person name="Kovar C.L."/>
            <person name="Muzny D.M."/>
            <person name="Gibbs R.A."/>
            <person name="Cree A."/>
            <person name="Dihn H.H."/>
            <person name="Fowler G."/>
            <person name="Jhangiani S."/>
            <person name="Joshi V."/>
            <person name="Lee S."/>
            <person name="Lewis L.R."/>
            <person name="Nazareth L.V."/>
            <person name="Okwuonu G."/>
            <person name="Santibanez J."/>
            <person name="Warren W.C."/>
            <person name="Mardis E.R."/>
            <person name="Weinstock G.M."/>
            <person name="Wilson R.K."/>
            <person name="Delehaunty K."/>
            <person name="Dooling D."/>
            <person name="Fronik C."/>
            <person name="Fulton L."/>
            <person name="Fulton B."/>
            <person name="Graves T."/>
            <person name="Minx P."/>
            <person name="Sodergren E."/>
            <person name="Birney E."/>
            <person name="Margulies E.H."/>
            <person name="Herrero J."/>
            <person name="Green E.D."/>
            <person name="Haussler D."/>
            <person name="Siepel A."/>
            <person name="Goldman N."/>
            <person name="Pollard K.S."/>
            <person name="Pedersen J.S."/>
            <person name="Lander E.S."/>
            <person name="Kellis M."/>
        </authorList>
    </citation>
    <scope>NUCLEOTIDE SEQUENCE [LARGE SCALE GENOMIC DNA]</scope>
    <source>
        <strain evidence="4">2N</strain>
    </source>
</reference>
<dbReference type="InterPro" id="IPR039671">
    <property type="entry name" value="THEMIS"/>
</dbReference>
<dbReference type="PANTHER" id="PTHR15215:SF3">
    <property type="entry name" value="PROTEIN THEMIS3"/>
    <property type="match status" value="1"/>
</dbReference>
<reference evidence="3" key="2">
    <citation type="submission" date="2025-08" db="UniProtKB">
        <authorList>
            <consortium name="Ensembl"/>
        </authorList>
    </citation>
    <scope>IDENTIFICATION</scope>
    <source>
        <strain evidence="3">2N</strain>
    </source>
</reference>
<dbReference type="eggNOG" id="ENOG502SJ9V">
    <property type="taxonomic scope" value="Eukaryota"/>
</dbReference>
<dbReference type="EMBL" id="AAKN02048463">
    <property type="status" value="NOT_ANNOTATED_CDS"/>
    <property type="molecule type" value="Genomic_DNA"/>
</dbReference>
<dbReference type="InParanoid" id="H0VYY3"/>
<dbReference type="GO" id="GO:0050852">
    <property type="term" value="P:T cell receptor signaling pathway"/>
    <property type="evidence" value="ECO:0007669"/>
    <property type="project" value="TreeGrafter"/>
</dbReference>
<keyword evidence="4" id="KW-1185">Reference proteome</keyword>
<organism evidence="3 4">
    <name type="scientific">Cavia porcellus</name>
    <name type="common">Guinea pig</name>
    <dbReference type="NCBI Taxonomy" id="10141"/>
    <lineage>
        <taxon>Eukaryota</taxon>
        <taxon>Metazoa</taxon>
        <taxon>Chordata</taxon>
        <taxon>Craniata</taxon>
        <taxon>Vertebrata</taxon>
        <taxon>Euteleostomi</taxon>
        <taxon>Mammalia</taxon>
        <taxon>Eutheria</taxon>
        <taxon>Euarchontoglires</taxon>
        <taxon>Glires</taxon>
        <taxon>Rodentia</taxon>
        <taxon>Hystricomorpha</taxon>
        <taxon>Caviidae</taxon>
        <taxon>Cavia</taxon>
    </lineage>
</organism>
<dbReference type="Bgee" id="ENSCPOG00000025094">
    <property type="expression patterns" value="Expressed in testis and 2 other cell types or tissues"/>
</dbReference>
<comment type="similarity">
    <text evidence="1">Belongs to the themis family.</text>
</comment>
<dbReference type="PANTHER" id="PTHR15215">
    <property type="entry name" value="CABIT DOMAIN-CONTAINING PROTEIN"/>
    <property type="match status" value="1"/>
</dbReference>
<sequence>MDQTWNSYISSLNPNSLPRKVKVTEGNYFSGSLNNLSFSNGDIMTVVDLIPSHIRAEVMDGEQHLGTVTIPVGYEGTFRLIADPVPFKTVADLVCSVHVPQGPAPRRSLPHFKNLVPIATVELSKVLKERQILALIGLEEREGKQLLRCELATRQPPLQLLLPLDCCGQFQECQDEQLYTMDTIVRQKLLTGRPRRVRVARGNSLQTLSPHVPKHFNGHLVLHPSFLVMALLPGEYEISIPSNLDIRVADVTGLGQNPGKFMTMRQIYSMERTRFPLRVRVTSVVTAEPFLLQCGQLLTVLETREVRKFLVTELSGGRTRRHFLIPATYQGSVLWGGRYFRMVSDITRAAQQGQVRFRAHRDYSSPAEPFTSFATNECFVTLQKSTVTAEMGGELHRVDALRCQNIATNALATFPLFAHGDFLELALDPGVGKLQELCQVPRLPCHIRVVSPDPTMARDPLFRTEELRVENIIMEQFLIVEAETWPERMLEIPVEKTCMEVLVVEERLQIRYVRWGPLVAPQEIEEIPEEEALTYSNCLIAPHPPPRPPKPRSLS</sequence>
<dbReference type="VEuPathDB" id="HostDB:ENSCPOG00000025094"/>
<dbReference type="AlphaFoldDB" id="H0VYY3"/>
<accession>H0VYY3</accession>
<dbReference type="Pfam" id="PF12736">
    <property type="entry name" value="CABIT"/>
    <property type="match status" value="2"/>
</dbReference>
<dbReference type="GO" id="GO:0005737">
    <property type="term" value="C:cytoplasm"/>
    <property type="evidence" value="ECO:0007669"/>
    <property type="project" value="TreeGrafter"/>
</dbReference>
<dbReference type="GO" id="GO:0005634">
    <property type="term" value="C:nucleus"/>
    <property type="evidence" value="ECO:0007669"/>
    <property type="project" value="TreeGrafter"/>
</dbReference>
<dbReference type="InterPro" id="IPR025946">
    <property type="entry name" value="CABIT_dom"/>
</dbReference>
<evidence type="ECO:0000313" key="4">
    <source>
        <dbReference type="Proteomes" id="UP000005447"/>
    </source>
</evidence>
<evidence type="ECO:0000259" key="2">
    <source>
        <dbReference type="Pfam" id="PF12736"/>
    </source>
</evidence>
<feature type="domain" description="CABIT" evidence="2">
    <location>
        <begin position="275"/>
        <end position="512"/>
    </location>
</feature>
<evidence type="ECO:0000256" key="1">
    <source>
        <dbReference type="ARBA" id="ARBA00006414"/>
    </source>
</evidence>
<protein>
    <recommendedName>
        <fullName evidence="2">CABIT domain-containing protein</fullName>
    </recommendedName>
</protein>